<reference evidence="3 4" key="1">
    <citation type="journal article" date="2011" name="J. Bacteriol.">
        <title>Genome sequence of Brevibacillus laterosporus LMG 15441, a pathogen of invertebrates.</title>
        <authorList>
            <person name="Djukic M."/>
            <person name="Poehlein A."/>
            <person name="Thurmer A."/>
            <person name="Daniel R."/>
        </authorList>
    </citation>
    <scope>NUCLEOTIDE SEQUENCE [LARGE SCALE GENOMIC DNA]</scope>
    <source>
        <strain evidence="3 4">LMG 15441</strain>
    </source>
</reference>
<dbReference type="GO" id="GO:0030435">
    <property type="term" value="P:sporulation resulting in formation of a cellular spore"/>
    <property type="evidence" value="ECO:0007669"/>
    <property type="project" value="UniProtKB-KW"/>
</dbReference>
<evidence type="ECO:0000313" key="4">
    <source>
        <dbReference type="Proteomes" id="UP000005850"/>
    </source>
</evidence>
<dbReference type="InterPro" id="IPR012611">
    <property type="entry name" value="SASP_SspK"/>
</dbReference>
<dbReference type="GO" id="GO:0042601">
    <property type="term" value="C:endospore-forming forespore"/>
    <property type="evidence" value="ECO:0007669"/>
    <property type="project" value="InterPro"/>
</dbReference>
<dbReference type="Proteomes" id="UP000005850">
    <property type="component" value="Chromosome"/>
</dbReference>
<accession>A0A075QZJ5</accession>
<keyword evidence="1" id="KW-0749">Sporulation</keyword>
<dbReference type="HOGENOM" id="CLU_3230587_0_0_9"/>
<dbReference type="RefSeq" id="WP_022586277.1">
    <property type="nucleotide sequence ID" value="NZ_CP007806.1"/>
</dbReference>
<name>A0A075QZJ5_BRELA</name>
<evidence type="ECO:0000256" key="2">
    <source>
        <dbReference type="SAM" id="MobiDB-lite"/>
    </source>
</evidence>
<dbReference type="GO" id="GO:0030436">
    <property type="term" value="P:asexual sporulation"/>
    <property type="evidence" value="ECO:0007669"/>
    <property type="project" value="InterPro"/>
</dbReference>
<gene>
    <name evidence="3" type="ORF">BRLA_c006560</name>
</gene>
<feature type="region of interest" description="Disordered" evidence="2">
    <location>
        <begin position="1"/>
        <end position="43"/>
    </location>
</feature>
<proteinExistence type="predicted"/>
<feature type="compositionally biased region" description="Basic and acidic residues" evidence="2">
    <location>
        <begin position="1"/>
        <end position="11"/>
    </location>
</feature>
<evidence type="ECO:0000256" key="1">
    <source>
        <dbReference type="ARBA" id="ARBA00022969"/>
    </source>
</evidence>
<dbReference type="KEGG" id="blr:BRLA_c006560"/>
<dbReference type="STRING" id="1042163.BRLA_c006560"/>
<dbReference type="Pfam" id="PF08176">
    <property type="entry name" value="SspK"/>
    <property type="match status" value="1"/>
</dbReference>
<keyword evidence="4" id="KW-1185">Reference proteome</keyword>
<organism evidence="3 4">
    <name type="scientific">Brevibacillus laterosporus LMG 15441</name>
    <dbReference type="NCBI Taxonomy" id="1042163"/>
    <lineage>
        <taxon>Bacteria</taxon>
        <taxon>Bacillati</taxon>
        <taxon>Bacillota</taxon>
        <taxon>Bacilli</taxon>
        <taxon>Bacillales</taxon>
        <taxon>Paenibacillaceae</taxon>
        <taxon>Brevibacillus</taxon>
    </lineage>
</organism>
<sequence>MVRNKSKDFGKTADIQGPKSRSEAVRSNGSINAEPQERMKENR</sequence>
<dbReference type="EMBL" id="CP007806">
    <property type="protein sequence ID" value="AIG25014.1"/>
    <property type="molecule type" value="Genomic_DNA"/>
</dbReference>
<evidence type="ECO:0000313" key="3">
    <source>
        <dbReference type="EMBL" id="AIG25014.1"/>
    </source>
</evidence>
<protein>
    <submittedName>
        <fullName evidence="3">Acid-soluble spore protein K</fullName>
    </submittedName>
</protein>
<dbReference type="AlphaFoldDB" id="A0A075QZJ5"/>